<accession>A0ABT9ZW62</accession>
<keyword evidence="1" id="KW-0472">Membrane</keyword>
<keyword evidence="1" id="KW-1133">Transmembrane helix</keyword>
<feature type="transmembrane region" description="Helical" evidence="1">
    <location>
        <begin position="6"/>
        <end position="26"/>
    </location>
</feature>
<evidence type="ECO:0000313" key="2">
    <source>
        <dbReference type="EMBL" id="MDQ0255472.1"/>
    </source>
</evidence>
<dbReference type="Proteomes" id="UP001230005">
    <property type="component" value="Unassembled WGS sequence"/>
</dbReference>
<keyword evidence="1" id="KW-0812">Transmembrane</keyword>
<evidence type="ECO:0000313" key="3">
    <source>
        <dbReference type="Proteomes" id="UP001230005"/>
    </source>
</evidence>
<feature type="transmembrane region" description="Helical" evidence="1">
    <location>
        <begin position="91"/>
        <end position="112"/>
    </location>
</feature>
<feature type="transmembrane region" description="Helical" evidence="1">
    <location>
        <begin position="47"/>
        <end position="71"/>
    </location>
</feature>
<name>A0ABT9ZW62_9BACI</name>
<dbReference type="EMBL" id="JAUSUG010000011">
    <property type="protein sequence ID" value="MDQ0255472.1"/>
    <property type="molecule type" value="Genomic_DNA"/>
</dbReference>
<reference evidence="2 3" key="1">
    <citation type="submission" date="2023-07" db="EMBL/GenBank/DDBJ databases">
        <title>Genomic Encyclopedia of Type Strains, Phase IV (KMG-IV): sequencing the most valuable type-strain genomes for metagenomic binning, comparative biology and taxonomic classification.</title>
        <authorList>
            <person name="Goeker M."/>
        </authorList>
    </citation>
    <scope>NUCLEOTIDE SEQUENCE [LARGE SCALE GENOMIC DNA]</scope>
    <source>
        <strain evidence="2 3">DSM 9768</strain>
    </source>
</reference>
<protein>
    <submittedName>
        <fullName evidence="2">Uncharacterized protein</fullName>
    </submittedName>
</protein>
<proteinExistence type="predicted"/>
<organism evidence="2 3">
    <name type="scientific">Evansella vedderi</name>
    <dbReference type="NCBI Taxonomy" id="38282"/>
    <lineage>
        <taxon>Bacteria</taxon>
        <taxon>Bacillati</taxon>
        <taxon>Bacillota</taxon>
        <taxon>Bacilli</taxon>
        <taxon>Bacillales</taxon>
        <taxon>Bacillaceae</taxon>
        <taxon>Evansella</taxon>
    </lineage>
</organism>
<sequence>MSIIQVMLLVFVIVVGGAFGGFLYSLNKRKEFVLMKYKVYKTKPNAIDFGSFTEMFFGIGASLVVNSLGTVALHITIDLLVNLIDIPSAEVWLLISTAGISVAAGYAGLKLLERKAGKIINKNSTDELDDIIKAMNEELKK</sequence>
<comment type="caution">
    <text evidence="2">The sequence shown here is derived from an EMBL/GenBank/DDBJ whole genome shotgun (WGS) entry which is preliminary data.</text>
</comment>
<gene>
    <name evidence="2" type="ORF">J2S74_002854</name>
</gene>
<dbReference type="RefSeq" id="WP_307326402.1">
    <property type="nucleotide sequence ID" value="NZ_JAUSUG010000011.1"/>
</dbReference>
<evidence type="ECO:0000256" key="1">
    <source>
        <dbReference type="SAM" id="Phobius"/>
    </source>
</evidence>
<keyword evidence="3" id="KW-1185">Reference proteome</keyword>